<dbReference type="Gene3D" id="1.10.10.10">
    <property type="entry name" value="Winged helix-like DNA-binding domain superfamily/Winged helix DNA-binding domain"/>
    <property type="match status" value="1"/>
</dbReference>
<proteinExistence type="predicted"/>
<organism evidence="1 2">
    <name type="scientific">Neorhizobium turbinariae</name>
    <dbReference type="NCBI Taxonomy" id="2937795"/>
    <lineage>
        <taxon>Bacteria</taxon>
        <taxon>Pseudomonadati</taxon>
        <taxon>Pseudomonadota</taxon>
        <taxon>Alphaproteobacteria</taxon>
        <taxon>Hyphomicrobiales</taxon>
        <taxon>Rhizobiaceae</taxon>
        <taxon>Rhizobium/Agrobacterium group</taxon>
        <taxon>Neorhizobium</taxon>
    </lineage>
</organism>
<accession>A0ABT0IXW5</accession>
<name>A0ABT0IXW5_9HYPH</name>
<dbReference type="SUPFAM" id="SSF46785">
    <property type="entry name" value="Winged helix' DNA-binding domain"/>
    <property type="match status" value="1"/>
</dbReference>
<gene>
    <name evidence="1" type="ORF">M0654_22440</name>
</gene>
<dbReference type="InterPro" id="IPR036388">
    <property type="entry name" value="WH-like_DNA-bd_sf"/>
</dbReference>
<comment type="caution">
    <text evidence="1">The sequence shown here is derived from an EMBL/GenBank/DDBJ whole genome shotgun (WGS) entry which is preliminary data.</text>
</comment>
<dbReference type="Proteomes" id="UP001202827">
    <property type="component" value="Unassembled WGS sequence"/>
</dbReference>
<evidence type="ECO:0000313" key="2">
    <source>
        <dbReference type="Proteomes" id="UP001202827"/>
    </source>
</evidence>
<reference evidence="1 2" key="1">
    <citation type="submission" date="2022-04" db="EMBL/GenBank/DDBJ databases">
        <title>Rhizobium coralii sp. nov., isolated from coral Turbinaria peltata.</title>
        <authorList>
            <person name="Sun H."/>
        </authorList>
    </citation>
    <scope>NUCLEOTIDE SEQUENCE [LARGE SCALE GENOMIC DNA]</scope>
    <source>
        <strain evidence="1 2">NTR19</strain>
    </source>
</reference>
<protein>
    <submittedName>
        <fullName evidence="1">Helix-turn-helix domain-containing protein</fullName>
    </submittedName>
</protein>
<dbReference type="EMBL" id="JALPRY010000040">
    <property type="protein sequence ID" value="MCK8782726.1"/>
    <property type="molecule type" value="Genomic_DNA"/>
</dbReference>
<keyword evidence="2" id="KW-1185">Reference proteome</keyword>
<dbReference type="RefSeq" id="WP_248684981.1">
    <property type="nucleotide sequence ID" value="NZ_JALPRY010000040.1"/>
</dbReference>
<evidence type="ECO:0000313" key="1">
    <source>
        <dbReference type="EMBL" id="MCK8782726.1"/>
    </source>
</evidence>
<dbReference type="Pfam" id="PF13730">
    <property type="entry name" value="HTH_36"/>
    <property type="match status" value="1"/>
</dbReference>
<sequence>MSDMVEKWGQAVAERGFAQIPNYLLLLNNFIDEDRRLTPVEMLVLLQLVGAWWQKDNMPFPSMGTLAKRAGVSERQVQRAVTRLVKDNIIAKKKRRTQGIIASNAYDLAPLVELLEGVAKAYPNEFPRVIKRRQIAPKNLAELAATDTTDIEPKTKVTPKGKIVLKKKIMKNSRNPG</sequence>
<dbReference type="InterPro" id="IPR036390">
    <property type="entry name" value="WH_DNA-bd_sf"/>
</dbReference>